<comment type="caution">
    <text evidence="1">The sequence shown here is derived from an EMBL/GenBank/DDBJ whole genome shotgun (WGS) entry which is preliminary data.</text>
</comment>
<accession>A0AAP0KR59</accession>
<keyword evidence="2" id="KW-1185">Reference proteome</keyword>
<dbReference type="EMBL" id="JBBNAE010000001">
    <property type="protein sequence ID" value="KAK9156393.1"/>
    <property type="molecule type" value="Genomic_DNA"/>
</dbReference>
<evidence type="ECO:0000313" key="1">
    <source>
        <dbReference type="EMBL" id="KAK9156393.1"/>
    </source>
</evidence>
<gene>
    <name evidence="1" type="ORF">Sjap_003873</name>
</gene>
<proteinExistence type="predicted"/>
<reference evidence="1 2" key="1">
    <citation type="submission" date="2024-01" db="EMBL/GenBank/DDBJ databases">
        <title>Genome assemblies of Stephania.</title>
        <authorList>
            <person name="Yang L."/>
        </authorList>
    </citation>
    <scope>NUCLEOTIDE SEQUENCE [LARGE SCALE GENOMIC DNA]</scope>
    <source>
        <strain evidence="1">QJT</strain>
        <tissue evidence="1">Leaf</tissue>
    </source>
</reference>
<protein>
    <submittedName>
        <fullName evidence="1">Uncharacterized protein</fullName>
    </submittedName>
</protein>
<dbReference type="AlphaFoldDB" id="A0AAP0KR59"/>
<evidence type="ECO:0000313" key="2">
    <source>
        <dbReference type="Proteomes" id="UP001417504"/>
    </source>
</evidence>
<sequence length="137" mass="16204">MQNYQKGIEGKKERNRHEGHFGHFTPKMWINTTDTTIFHILIDQEEEEEREQRRGAREPRGGEVVVSRWRGKRGELLCCLLLCFCVHCWRVVLADMVVWWWRGGVWELGRTARPVRQEERRQHVVLPSPSPSPSLDS</sequence>
<name>A0AAP0KR59_9MAGN</name>
<dbReference type="Proteomes" id="UP001417504">
    <property type="component" value="Unassembled WGS sequence"/>
</dbReference>
<organism evidence="1 2">
    <name type="scientific">Stephania japonica</name>
    <dbReference type="NCBI Taxonomy" id="461633"/>
    <lineage>
        <taxon>Eukaryota</taxon>
        <taxon>Viridiplantae</taxon>
        <taxon>Streptophyta</taxon>
        <taxon>Embryophyta</taxon>
        <taxon>Tracheophyta</taxon>
        <taxon>Spermatophyta</taxon>
        <taxon>Magnoliopsida</taxon>
        <taxon>Ranunculales</taxon>
        <taxon>Menispermaceae</taxon>
        <taxon>Menispermoideae</taxon>
        <taxon>Cissampelideae</taxon>
        <taxon>Stephania</taxon>
    </lineage>
</organism>